<keyword evidence="8 9" id="KW-0472">Membrane</keyword>
<keyword evidence="13" id="KW-1185">Reference proteome</keyword>
<dbReference type="EMBL" id="FNYE01000020">
    <property type="protein sequence ID" value="SEJ83853.1"/>
    <property type="molecule type" value="Genomic_DNA"/>
</dbReference>
<dbReference type="STRING" id="667676.SAMN05192539_102020"/>
<evidence type="ECO:0000256" key="8">
    <source>
        <dbReference type="ARBA" id="ARBA00023136"/>
    </source>
</evidence>
<dbReference type="NCBIfam" id="NF033858">
    <property type="entry name" value="ABC2_perm_RbbA"/>
    <property type="match status" value="1"/>
</dbReference>
<dbReference type="PANTHER" id="PTHR43038:SF4">
    <property type="entry name" value="RIBOSOME-ASSOCIATED ATPASE"/>
    <property type="match status" value="1"/>
</dbReference>
<reference evidence="13" key="1">
    <citation type="submission" date="2016-10" db="EMBL/GenBank/DDBJ databases">
        <authorList>
            <person name="Varghese N."/>
            <person name="Submissions S."/>
        </authorList>
    </citation>
    <scope>NUCLEOTIDE SEQUENCE [LARGE SCALE GENOMIC DNA]</scope>
    <source>
        <strain evidence="13">LMG 26031</strain>
    </source>
</reference>
<evidence type="ECO:0000256" key="7">
    <source>
        <dbReference type="ARBA" id="ARBA00022989"/>
    </source>
</evidence>
<dbReference type="PROSITE" id="PS00211">
    <property type="entry name" value="ABC_TRANSPORTER_1"/>
    <property type="match status" value="1"/>
</dbReference>
<dbReference type="Pfam" id="PF12698">
    <property type="entry name" value="ABC2_membrane_3"/>
    <property type="match status" value="1"/>
</dbReference>
<keyword evidence="3" id="KW-0997">Cell inner membrane</keyword>
<proteinExistence type="predicted"/>
<dbReference type="InterPro" id="IPR003593">
    <property type="entry name" value="AAA+_ATPase"/>
</dbReference>
<evidence type="ECO:0000256" key="3">
    <source>
        <dbReference type="ARBA" id="ARBA00022519"/>
    </source>
</evidence>
<evidence type="ECO:0000256" key="1">
    <source>
        <dbReference type="ARBA" id="ARBA00004141"/>
    </source>
</evidence>
<comment type="subcellular location">
    <subcellularLocation>
        <location evidence="1">Membrane</location>
        <topology evidence="1">Multi-pass membrane protein</topology>
    </subcellularLocation>
</comment>
<dbReference type="SMART" id="SM00382">
    <property type="entry name" value="AAA"/>
    <property type="match status" value="2"/>
</dbReference>
<keyword evidence="2" id="KW-1003">Cell membrane</keyword>
<dbReference type="InterPro" id="IPR047817">
    <property type="entry name" value="ABC2_TM_bact-type"/>
</dbReference>
<feature type="transmembrane region" description="Helical" evidence="9">
    <location>
        <begin position="717"/>
        <end position="740"/>
    </location>
</feature>
<dbReference type="PROSITE" id="PS50893">
    <property type="entry name" value="ABC_TRANSPORTER_2"/>
    <property type="match status" value="2"/>
</dbReference>
<dbReference type="GO" id="GO:0016887">
    <property type="term" value="F:ATP hydrolysis activity"/>
    <property type="evidence" value="ECO:0007669"/>
    <property type="project" value="InterPro"/>
</dbReference>
<dbReference type="Proteomes" id="UP000198866">
    <property type="component" value="Unassembled WGS sequence"/>
</dbReference>
<dbReference type="InterPro" id="IPR003439">
    <property type="entry name" value="ABC_transporter-like_ATP-bd"/>
</dbReference>
<organism evidence="12 13">
    <name type="scientific">Paraburkholderia diazotrophica</name>
    <dbReference type="NCBI Taxonomy" id="667676"/>
    <lineage>
        <taxon>Bacteria</taxon>
        <taxon>Pseudomonadati</taxon>
        <taxon>Pseudomonadota</taxon>
        <taxon>Betaproteobacteria</taxon>
        <taxon>Burkholderiales</taxon>
        <taxon>Burkholderiaceae</taxon>
        <taxon>Paraburkholderia</taxon>
    </lineage>
</organism>
<dbReference type="InterPro" id="IPR047651">
    <property type="entry name" value="ABC2_perm_RbbA"/>
</dbReference>
<feature type="domain" description="ABC transporter" evidence="10">
    <location>
        <begin position="7"/>
        <end position="242"/>
    </location>
</feature>
<evidence type="ECO:0000256" key="2">
    <source>
        <dbReference type="ARBA" id="ARBA00022475"/>
    </source>
</evidence>
<evidence type="ECO:0000313" key="13">
    <source>
        <dbReference type="Proteomes" id="UP000198866"/>
    </source>
</evidence>
<protein>
    <submittedName>
        <fullName evidence="12">Ribosome-dependent ATPase</fullName>
    </submittedName>
</protein>
<feature type="domain" description="ABC transporter" evidence="10">
    <location>
        <begin position="272"/>
        <end position="502"/>
    </location>
</feature>
<keyword evidence="6" id="KW-0067">ATP-binding</keyword>
<dbReference type="GO" id="GO:0005524">
    <property type="term" value="F:ATP binding"/>
    <property type="evidence" value="ECO:0007669"/>
    <property type="project" value="UniProtKB-KW"/>
</dbReference>
<dbReference type="Pfam" id="PF00005">
    <property type="entry name" value="ABC_tran"/>
    <property type="match status" value="2"/>
</dbReference>
<feature type="domain" description="ABC transmembrane type-2" evidence="11">
    <location>
        <begin position="683"/>
        <end position="910"/>
    </location>
</feature>
<sequence>MSGAPVVRLRNVVLRYRKTVALDGVTLDIPAGRMVGLIGPDGVGKSSLLALISGARKVQQGTVEALDGDMASAHHRNRVCPRIAYMPQGLGKNLYSTLSVEENLQFFARLFGHDANERRRRIDDLTRSTGLHPFLSRPAGKLSGGMKQKLGLCCALIHDPDLLILDEPTTGVDPLARAQFWSLIARIRETRPAMSVIVATAYMDEAQRFDWLVALDAGRVLATGTPAALLEQTACKTQEEAFIALLPEEKRRGHQPVRITPLQAGNEADIAIEAHDLTMRFGDFVAVDHVSFRIRRGEIFGFLGSNGCGKSTTMKMLTGLLPATEGAATLFGRPVDPDDIDTRRRVGYMSQAFSLYGELTVRQNLVLHARLFHVPESEIPTRVDAMVSRFGLADALDVLPVSLPLGVRQRLSLAVAMVHKPELLILDEPTSGVDPIARDSFWQLMLDLARRDRVTIFISTHFMNEAERCDRISLMHAGKVLASDAPAVLVRIRGAATLEEAFICYLKEAGGELEGEAAPSTAMVSPRRETSADVPRQRRFSIERTLSYMWREALELRRDPVRATLALLGSLVLMCVMGFGINMDVENLTFAVLDRDQTELSRDYTLNISGSRYFIQQAPIVDYDDLDRRMRGGQLSLAIEIPPNFARDLQRGRQAEIGAWIDGAMPQRAETIRGYVQGMHVAWLADQARYQPGVVPAVQLDIETRFRYNPDVKSLPAMVPAIIPMLLLMLPAMLTALAVVRERELGSIVNLYVTPVTRTEFLLGKQVPYVLLALLNFLLMTLLARFAFGVPVKGSFVTLLAAVLIFSIIATGFGLLASTFTRSQIAAIFLTMIGTLVPTVQFAGLINPLSSMEGSGRFIGQIYPATYMFTISRGVFNKALGFEDLQTQFWPLLIAIPVVMVLTVAMLRKQET</sequence>
<feature type="transmembrane region" description="Helical" evidence="9">
    <location>
        <begin position="767"/>
        <end position="788"/>
    </location>
</feature>
<dbReference type="InterPro" id="IPR013525">
    <property type="entry name" value="ABC2_TM"/>
</dbReference>
<dbReference type="SUPFAM" id="SSF52540">
    <property type="entry name" value="P-loop containing nucleoside triphosphate hydrolases"/>
    <property type="match status" value="2"/>
</dbReference>
<dbReference type="Gene3D" id="3.40.50.300">
    <property type="entry name" value="P-loop containing nucleotide triphosphate hydrolases"/>
    <property type="match status" value="2"/>
</dbReference>
<dbReference type="OrthoDB" id="9776369at2"/>
<feature type="transmembrane region" description="Helical" evidence="9">
    <location>
        <begin position="825"/>
        <end position="846"/>
    </location>
</feature>
<dbReference type="InterPro" id="IPR027417">
    <property type="entry name" value="P-loop_NTPase"/>
</dbReference>
<evidence type="ECO:0000256" key="5">
    <source>
        <dbReference type="ARBA" id="ARBA00022741"/>
    </source>
</evidence>
<dbReference type="AlphaFoldDB" id="A0A1H7C1W3"/>
<keyword evidence="4 9" id="KW-0812">Transmembrane</keyword>
<keyword evidence="5" id="KW-0547">Nucleotide-binding</keyword>
<dbReference type="RefSeq" id="WP_090869666.1">
    <property type="nucleotide sequence ID" value="NZ_FNYE01000020.1"/>
</dbReference>
<feature type="transmembrane region" description="Helical" evidence="9">
    <location>
        <begin position="794"/>
        <end position="818"/>
    </location>
</feature>
<feature type="transmembrane region" description="Helical" evidence="9">
    <location>
        <begin position="889"/>
        <end position="907"/>
    </location>
</feature>
<evidence type="ECO:0000256" key="4">
    <source>
        <dbReference type="ARBA" id="ARBA00022692"/>
    </source>
</evidence>
<dbReference type="GO" id="GO:0140359">
    <property type="term" value="F:ABC-type transporter activity"/>
    <property type="evidence" value="ECO:0007669"/>
    <property type="project" value="InterPro"/>
</dbReference>
<name>A0A1H7C1W3_9BURK</name>
<dbReference type="Gene3D" id="3.40.1710.10">
    <property type="entry name" value="abc type-2 transporter like domain"/>
    <property type="match status" value="1"/>
</dbReference>
<dbReference type="GO" id="GO:0016020">
    <property type="term" value="C:membrane"/>
    <property type="evidence" value="ECO:0007669"/>
    <property type="project" value="UniProtKB-SubCell"/>
</dbReference>
<keyword evidence="7 9" id="KW-1133">Transmembrane helix</keyword>
<evidence type="ECO:0000259" key="11">
    <source>
        <dbReference type="PROSITE" id="PS51012"/>
    </source>
</evidence>
<evidence type="ECO:0000256" key="9">
    <source>
        <dbReference type="SAM" id="Phobius"/>
    </source>
</evidence>
<gene>
    <name evidence="12" type="ORF">SAMN05192539_102020</name>
</gene>
<dbReference type="InterPro" id="IPR017871">
    <property type="entry name" value="ABC_transporter-like_CS"/>
</dbReference>
<accession>A0A1H7C1W3</accession>
<evidence type="ECO:0000256" key="6">
    <source>
        <dbReference type="ARBA" id="ARBA00022840"/>
    </source>
</evidence>
<dbReference type="PANTHER" id="PTHR43038">
    <property type="entry name" value="ATP-BINDING CASSETTE, SUB-FAMILY H, MEMBER 1"/>
    <property type="match status" value="1"/>
</dbReference>
<evidence type="ECO:0000259" key="10">
    <source>
        <dbReference type="PROSITE" id="PS50893"/>
    </source>
</evidence>
<evidence type="ECO:0000313" key="12">
    <source>
        <dbReference type="EMBL" id="SEJ83853.1"/>
    </source>
</evidence>
<dbReference type="CDD" id="cd03230">
    <property type="entry name" value="ABC_DR_subfamily_A"/>
    <property type="match status" value="2"/>
</dbReference>
<dbReference type="PROSITE" id="PS51012">
    <property type="entry name" value="ABC_TM2"/>
    <property type="match status" value="1"/>
</dbReference>